<protein>
    <recommendedName>
        <fullName evidence="6">Capsid protein</fullName>
    </recommendedName>
</protein>
<accession>Q9DUB4</accession>
<evidence type="ECO:0000256" key="1">
    <source>
        <dbReference type="ARBA" id="ARBA00004328"/>
    </source>
</evidence>
<evidence type="ECO:0000313" key="7">
    <source>
        <dbReference type="EMBL" id="BAB19323.1"/>
    </source>
</evidence>
<keyword evidence="4 6" id="KW-0167">Capsid protein</keyword>
<proteinExistence type="inferred from homology"/>
<dbReference type="GO" id="GO:0039615">
    <property type="term" value="C:T=1 icosahedral viral capsid"/>
    <property type="evidence" value="ECO:0007669"/>
    <property type="project" value="UniProtKB-UniRule"/>
</dbReference>
<evidence type="ECO:0000256" key="3">
    <source>
        <dbReference type="ARBA" id="ARBA00022431"/>
    </source>
</evidence>
<comment type="function">
    <text evidence="6">Self-assembles to form an icosahedral capsid.</text>
</comment>
<keyword evidence="3 6" id="KW-1140">T=1 icosahedral capsid protein</keyword>
<evidence type="ECO:0000256" key="4">
    <source>
        <dbReference type="ARBA" id="ARBA00022561"/>
    </source>
</evidence>
<dbReference type="OrthoDB" id="3295at10239"/>
<reference evidence="7 8" key="1">
    <citation type="journal article" date="2000" name="Virology">
        <title>Species-specific TT viruses in humans and nonhuman primates and their phylogenetic relatedness.</title>
        <authorList>
            <person name="Okamoto H."/>
            <person name="Nishizawa T."/>
            <person name="Tawara A."/>
            <person name="Peng Y."/>
            <person name="Takahashi M."/>
            <person name="Kishimoto J."/>
            <person name="Tanaka T."/>
            <person name="Miyakawa Y."/>
            <person name="Mayumi M."/>
        </authorList>
    </citation>
    <scope>NUCLEOTIDE SEQUENCE [LARGE SCALE GENOMIC DNA]</scope>
    <source>
        <strain evidence="7">TGP96</strain>
    </source>
</reference>
<comment type="subcellular location">
    <subcellularLocation>
        <location evidence="1 6">Virion</location>
    </subcellularLocation>
</comment>
<dbReference type="Proteomes" id="UP000114391">
    <property type="component" value="Segment"/>
</dbReference>
<dbReference type="GeneID" id="9086732"/>
<name>Q9DUB4_9VIRU</name>
<dbReference type="EMBL" id="AB041962">
    <property type="protein sequence ID" value="BAB19323.1"/>
    <property type="molecule type" value="Genomic_DNA"/>
</dbReference>
<evidence type="ECO:0000256" key="6">
    <source>
        <dbReference type="RuleBase" id="RU361230"/>
    </source>
</evidence>
<dbReference type="RefSeq" id="YP_003587893.1">
    <property type="nucleotide sequence ID" value="NC_014089.1"/>
</dbReference>
<organism evidence="7 8">
    <name type="scientific">Torque teno mini virus 5</name>
    <dbReference type="NCBI Taxonomy" id="687373"/>
    <lineage>
        <taxon>Viruses</taxon>
        <taxon>Monodnaviria</taxon>
        <taxon>Shotokuvirae</taxon>
        <taxon>Commensaviricota</taxon>
        <taxon>Cardeaviricetes</taxon>
        <taxon>Sanitavirales</taxon>
        <taxon>Anelloviridae</taxon>
        <taxon>Betatorquevirus</taxon>
        <taxon>Betatorquevirus homini5</taxon>
    </lineage>
</organism>
<keyword evidence="8" id="KW-1185">Reference proteome</keyword>
<evidence type="ECO:0000256" key="5">
    <source>
        <dbReference type="ARBA" id="ARBA00022844"/>
    </source>
</evidence>
<evidence type="ECO:0000313" key="8">
    <source>
        <dbReference type="Proteomes" id="UP000114391"/>
    </source>
</evidence>
<evidence type="ECO:0000256" key="2">
    <source>
        <dbReference type="ARBA" id="ARBA00006131"/>
    </source>
</evidence>
<keyword evidence="5 6" id="KW-0946">Virion</keyword>
<sequence>MPYYYRRNYYPKWRRWRSRRNRFRRHFRRRTYRRRWVSNPFNKITLKQWQPPYKKTCYIKGQTCLIYYNNDRLGYNSTMYEKSIVPFHWPGGGSFSVSKYTLDGLFDMHKECRNWWTGSNIDLPLCKYKGCTLTFYQAQNTDFIFKVTNEQPAVSNKLTYPSTHPQIMLMSNQHHVLSSTQNRKKRKPYTKIHIPPPEMFENKWYFTQDLFRIPLLQIFATAANMPNPYLKPNRKSNNTVFWGINTQSTQNREMSIETDQSWPFKKQGTQSFYFYYYTGTNPPSDTSQIKVADIIAVTDKKNNKPGESYHDQQTTSNKNWQQYFENYQQFWGNPFNNHLNEHPEYFYYSFISPETLKATAKTKTDQMTWKDLTDTNQSYALTKFDEPIFIPYQYNPERDTGEDTQCYFLSNREGHGWDPPGVPEIILEGFPLWLILWGYADFQKNLKKILNIDTTYILTIKSKFAQRPRTYPIVIIDESFKQGFSPYEQTCLPEDITRWYPMYQYQTREQNKILQTGPFTPYIQNLQSENLCMYYKFRFQWGGSPPKTVNVENPSHQNIFPIPRNEHETTSLQSPGTAPESILYSFDFRHGDYTTKALARITKDWPIKETVSQITEPESAKLLQQMFQFLQTSEETQEKKEKEMHQYIQLLRQQQQQYRERIASILNHQQL</sequence>
<dbReference type="InterPro" id="IPR004219">
    <property type="entry name" value="TTvirus_Unk"/>
</dbReference>
<dbReference type="Pfam" id="PF02956">
    <property type="entry name" value="TT_ORF1"/>
    <property type="match status" value="1"/>
</dbReference>
<comment type="similarity">
    <text evidence="2 6">Belongs to the anelloviridae capsid protein family.</text>
</comment>
<dbReference type="KEGG" id="vg:9086732"/>